<dbReference type="EMBL" id="CP013650">
    <property type="protein sequence ID" value="ALS98720.1"/>
    <property type="molecule type" value="Genomic_DNA"/>
</dbReference>
<feature type="signal peptide" evidence="1">
    <location>
        <begin position="1"/>
        <end position="19"/>
    </location>
</feature>
<dbReference type="RefSeq" id="WP_062480211.1">
    <property type="nucleotide sequence ID" value="NZ_CP013650.1"/>
</dbReference>
<dbReference type="PANTHER" id="PTHR38834">
    <property type="entry name" value="PERIPLASMIC SUBSTRATE BINDING PROTEIN FAMILY 3"/>
    <property type="match status" value="1"/>
</dbReference>
<organism evidence="3 4">
    <name type="scientific">Lacimicrobium alkaliphilum</name>
    <dbReference type="NCBI Taxonomy" id="1526571"/>
    <lineage>
        <taxon>Bacteria</taxon>
        <taxon>Pseudomonadati</taxon>
        <taxon>Pseudomonadota</taxon>
        <taxon>Gammaproteobacteria</taxon>
        <taxon>Alteromonadales</taxon>
        <taxon>Alteromonadaceae</taxon>
        <taxon>Lacimicrobium</taxon>
    </lineage>
</organism>
<evidence type="ECO:0000313" key="3">
    <source>
        <dbReference type="EMBL" id="ALS98720.1"/>
    </source>
</evidence>
<dbReference type="Proteomes" id="UP000068447">
    <property type="component" value="Chromosome"/>
</dbReference>
<dbReference type="PROSITE" id="PS51257">
    <property type="entry name" value="PROKAR_LIPOPROTEIN"/>
    <property type="match status" value="1"/>
</dbReference>
<sequence>MRLLLGCCLGLLLSAGCFARENSGPELHFLTEHSPPSQYLNEAGEIDGVTIQLIRHLQTQLDERLRFTLLPWARALKLARQRPNTVLFETVRTPAREPYFQWVGPIKLFDMQLYTSPEVVAHPADFSEENLRACAYRSSAQLGYFKQLGFEAGHNLSVVANAHECQVMAERGRTDVIALNALRYGDFFQLGELTLQRWKPLYRSYLYLAFSPDIPKERVQCWQDALKQSYMDGTMRRLYQEDYPEDMIEQLETYWQAKY</sequence>
<feature type="chain" id="PRO_5006836389" description="Solute-binding protein family 3/N-terminal domain-containing protein" evidence="1">
    <location>
        <begin position="20"/>
        <end position="259"/>
    </location>
</feature>
<dbReference type="InterPro" id="IPR001638">
    <property type="entry name" value="Solute-binding_3/MltF_N"/>
</dbReference>
<accession>A0A0U3B0U4</accession>
<name>A0A0U3B0U4_9ALTE</name>
<evidence type="ECO:0000256" key="1">
    <source>
        <dbReference type="SAM" id="SignalP"/>
    </source>
</evidence>
<evidence type="ECO:0000313" key="4">
    <source>
        <dbReference type="Proteomes" id="UP000068447"/>
    </source>
</evidence>
<dbReference type="STRING" id="1526571.AT746_10850"/>
<protein>
    <recommendedName>
        <fullName evidence="2">Solute-binding protein family 3/N-terminal domain-containing protein</fullName>
    </recommendedName>
</protein>
<reference evidence="3 4" key="1">
    <citation type="submission" date="2015-12" db="EMBL/GenBank/DDBJ databases">
        <title>Complete genome of Lacimicrobium alkaliphilum KCTC 32984.</title>
        <authorList>
            <person name="Kim S.-G."/>
            <person name="Lee Y.-J."/>
        </authorList>
    </citation>
    <scope>NUCLEOTIDE SEQUENCE [LARGE SCALE GENOMIC DNA]</scope>
    <source>
        <strain evidence="3 4">YelD216</strain>
    </source>
</reference>
<dbReference type="Pfam" id="PF00497">
    <property type="entry name" value="SBP_bac_3"/>
    <property type="match status" value="1"/>
</dbReference>
<gene>
    <name evidence="3" type="ORF">AT746_10850</name>
</gene>
<keyword evidence="1" id="KW-0732">Signal</keyword>
<evidence type="ECO:0000259" key="2">
    <source>
        <dbReference type="Pfam" id="PF00497"/>
    </source>
</evidence>
<dbReference type="PANTHER" id="PTHR38834:SF3">
    <property type="entry name" value="SOLUTE-BINDING PROTEIN FAMILY 3_N-TERMINAL DOMAIN-CONTAINING PROTEIN"/>
    <property type="match status" value="1"/>
</dbReference>
<keyword evidence="4" id="KW-1185">Reference proteome</keyword>
<dbReference type="SUPFAM" id="SSF53850">
    <property type="entry name" value="Periplasmic binding protein-like II"/>
    <property type="match status" value="1"/>
</dbReference>
<feature type="domain" description="Solute-binding protein family 3/N-terminal" evidence="2">
    <location>
        <begin position="32"/>
        <end position="240"/>
    </location>
</feature>
<dbReference type="Gene3D" id="3.40.190.10">
    <property type="entry name" value="Periplasmic binding protein-like II"/>
    <property type="match status" value="2"/>
</dbReference>
<dbReference type="KEGG" id="lal:AT746_10850"/>
<dbReference type="AlphaFoldDB" id="A0A0U3B0U4"/>
<proteinExistence type="predicted"/>
<dbReference type="OrthoDB" id="8587856at2"/>